<keyword evidence="1" id="KW-0472">Membrane</keyword>
<keyword evidence="4" id="KW-1185">Reference proteome</keyword>
<name>A0A1A9I920_9BACT</name>
<evidence type="ECO:0000256" key="1">
    <source>
        <dbReference type="SAM" id="Phobius"/>
    </source>
</evidence>
<organism evidence="3 4">
    <name type="scientific">Niabella ginsenosidivorans</name>
    <dbReference type="NCBI Taxonomy" id="1176587"/>
    <lineage>
        <taxon>Bacteria</taxon>
        <taxon>Pseudomonadati</taxon>
        <taxon>Bacteroidota</taxon>
        <taxon>Chitinophagia</taxon>
        <taxon>Chitinophagales</taxon>
        <taxon>Chitinophagaceae</taxon>
        <taxon>Niabella</taxon>
    </lineage>
</organism>
<dbReference type="STRING" id="1176587.A8C56_22780"/>
<accession>A0A1A9I920</accession>
<evidence type="ECO:0000256" key="2">
    <source>
        <dbReference type="SAM" id="SignalP"/>
    </source>
</evidence>
<reference evidence="3 4" key="1">
    <citation type="submission" date="2016-05" db="EMBL/GenBank/DDBJ databases">
        <title>Niabella ginsenosidivorans BS26 whole genome sequencing.</title>
        <authorList>
            <person name="Im W.T."/>
            <person name="Siddiqi M.Z."/>
        </authorList>
    </citation>
    <scope>NUCLEOTIDE SEQUENCE [LARGE SCALE GENOMIC DNA]</scope>
    <source>
        <strain evidence="3 4">BS26</strain>
    </source>
</reference>
<gene>
    <name evidence="3" type="ORF">A8C56_22780</name>
</gene>
<dbReference type="Proteomes" id="UP000077667">
    <property type="component" value="Chromosome"/>
</dbReference>
<evidence type="ECO:0000313" key="4">
    <source>
        <dbReference type="Proteomes" id="UP000077667"/>
    </source>
</evidence>
<evidence type="ECO:0008006" key="5">
    <source>
        <dbReference type="Google" id="ProtNLM"/>
    </source>
</evidence>
<dbReference type="PANTHER" id="PTHR40940">
    <property type="entry name" value="PROTEIN BATD-RELATED"/>
    <property type="match status" value="1"/>
</dbReference>
<keyword evidence="2" id="KW-0732">Signal</keyword>
<keyword evidence="1" id="KW-0812">Transmembrane</keyword>
<dbReference type="EMBL" id="CP015772">
    <property type="protein sequence ID" value="ANH84158.1"/>
    <property type="molecule type" value="Genomic_DNA"/>
</dbReference>
<dbReference type="AlphaFoldDB" id="A0A1A9I920"/>
<evidence type="ECO:0000313" key="3">
    <source>
        <dbReference type="EMBL" id="ANH84158.1"/>
    </source>
</evidence>
<feature type="signal peptide" evidence="2">
    <location>
        <begin position="1"/>
        <end position="19"/>
    </location>
</feature>
<feature type="transmembrane region" description="Helical" evidence="1">
    <location>
        <begin position="314"/>
        <end position="333"/>
    </location>
</feature>
<feature type="chain" id="PRO_5008390064" description="Protein BatD" evidence="2">
    <location>
        <begin position="20"/>
        <end position="465"/>
    </location>
</feature>
<protein>
    <recommendedName>
        <fullName evidence="5">Protein BatD</fullName>
    </recommendedName>
</protein>
<proteinExistence type="predicted"/>
<dbReference type="KEGG" id="nia:A8C56_22780"/>
<dbReference type="PANTHER" id="PTHR40940:SF2">
    <property type="entry name" value="BATD"/>
    <property type="match status" value="1"/>
</dbReference>
<sequence>MKQLVLWALALMASPIVFAQNSTLDARIKNNLYLNVYVNKTNCYVGEPIVVTYKLYSSLESVSEVIKDPDFAGFELRDLIASGDDIVNRQTIDGKSFDVHTLRKIQLTPLEAGRLVLDPMILSNRIRLIDASGNRSSLLDGIDDSFLKNGEYRVSIASVPITVNVQEAPANAKPAVYNGAVGDFKMNVRLSKVNLNPGEQGSLLITISGTGDFSRVTQPVVQWPSGVTAATATVQEQYDRNDKNAPGVKIFTFPFSSSKVGAYTIMPVQFSYFDAVRNRYNTVSNPPVTFYVREGAVNAPAGAVNTQAERNDHYGALLLGIGIVALLLLILLLRKMFRNKGQQQPMRQVMLKQQVQPVQTDQPGSGVEELLQPAEDAVTKPGSLFYTTLRQGMIRFFEQKYQVPAKLFYKSTLKETMTQRKVPVPLQDEVFHMLTEIEMNIYSAGGMEGDRVRLLEKTKAILKKL</sequence>
<keyword evidence="1" id="KW-1133">Transmembrane helix</keyword>
<dbReference type="InterPro" id="IPR025738">
    <property type="entry name" value="BatD"/>
</dbReference>